<gene>
    <name evidence="13" type="primary">atpF</name>
    <name evidence="17" type="ORF">D5366_04065</name>
</gene>
<evidence type="ECO:0000256" key="11">
    <source>
        <dbReference type="ARBA" id="ARBA00025614"/>
    </source>
</evidence>
<dbReference type="GO" id="GO:0046961">
    <property type="term" value="F:proton-transporting ATPase activity, rotational mechanism"/>
    <property type="evidence" value="ECO:0007669"/>
    <property type="project" value="TreeGrafter"/>
</dbReference>
<name>A0A4Y6V7D2_9PROT</name>
<evidence type="ECO:0000256" key="2">
    <source>
        <dbReference type="ARBA" id="ARBA00022448"/>
    </source>
</evidence>
<feature type="transmembrane region" description="Helical" evidence="13">
    <location>
        <begin position="33"/>
        <end position="54"/>
    </location>
</feature>
<dbReference type="AlphaFoldDB" id="A0A4Y6V7D2"/>
<sequence>MNRMPRLFLFVATLAAVPGQAVAAGMPQLRFNDHLVIGQVVWGAAIFIGFYLVLSRSALPKVERVLTNRRNRIQNDLDVARRAKAEADAASAELQKARHDAAAQARANVERIQNEARATAEAHAQAAAKRLEAEIAQAEERIAQSRNTALASLPDIATQTAQTVVGRLLGTDASTAQGTAISDAVARAQA</sequence>
<proteinExistence type="inferred from homology"/>
<dbReference type="Proteomes" id="UP000317214">
    <property type="component" value="Chromosome"/>
</dbReference>
<keyword evidence="13" id="KW-1003">Cell membrane</keyword>
<dbReference type="InterPro" id="IPR050059">
    <property type="entry name" value="ATP_synthase_B_chain"/>
</dbReference>
<keyword evidence="3 13" id="KW-0138">CF(0)</keyword>
<evidence type="ECO:0000313" key="17">
    <source>
        <dbReference type="EMBL" id="QDH24551.1"/>
    </source>
</evidence>
<evidence type="ECO:0000256" key="14">
    <source>
        <dbReference type="RuleBase" id="RU003848"/>
    </source>
</evidence>
<dbReference type="GO" id="GO:0046933">
    <property type="term" value="F:proton-transporting ATP synthase activity, rotational mechanism"/>
    <property type="evidence" value="ECO:0007669"/>
    <property type="project" value="UniProtKB-UniRule"/>
</dbReference>
<keyword evidence="7 13" id="KW-0406">Ion transport</keyword>
<comment type="similarity">
    <text evidence="1 13 14">Belongs to the ATPase B chain family.</text>
</comment>
<dbReference type="GO" id="GO:0005886">
    <property type="term" value="C:plasma membrane"/>
    <property type="evidence" value="ECO:0007669"/>
    <property type="project" value="UniProtKB-SubCell"/>
</dbReference>
<evidence type="ECO:0000313" key="18">
    <source>
        <dbReference type="Proteomes" id="UP000317214"/>
    </source>
</evidence>
<dbReference type="PANTHER" id="PTHR33445">
    <property type="entry name" value="ATP SYNTHASE SUBUNIT B', CHLOROPLASTIC"/>
    <property type="match status" value="1"/>
</dbReference>
<comment type="function">
    <text evidence="11">Component of the F(0) channel, it forms part of the peripheral stalk, linking F(1) to F(0). The b'-subunit is a diverged and duplicated form of b found in plants and photosynthetic bacteria.</text>
</comment>
<keyword evidence="18" id="KW-1185">Reference proteome</keyword>
<evidence type="ECO:0000256" key="5">
    <source>
        <dbReference type="ARBA" id="ARBA00022781"/>
    </source>
</evidence>
<comment type="function">
    <text evidence="10 13">F(1)F(0) ATP synthase produces ATP from ADP in the presence of a proton or sodium gradient. F-type ATPases consist of two structural domains, F(1) containing the extramembraneous catalytic core and F(0) containing the membrane proton channel, linked together by a central stalk and a peripheral stalk. During catalysis, ATP synthesis in the catalytic domain of F(1) is coupled via a rotary mechanism of the central stalk subunits to proton translocation.</text>
</comment>
<comment type="subunit">
    <text evidence="13">F-type ATPases have 2 components, F(1) - the catalytic core - and F(0) - the membrane proton channel. F(1) has five subunits: alpha(3), beta(3), gamma(1), delta(1), epsilon(1). F(0) has three main subunits: a(1), b(2) and c(10-14). The alpha and beta chains form an alternating ring which encloses part of the gamma chain. F(1) is attached to F(0) by a central stalk formed by the gamma and epsilon chains, while a peripheral stalk is formed by the delta and b chains.</text>
</comment>
<evidence type="ECO:0000256" key="10">
    <source>
        <dbReference type="ARBA" id="ARBA00025198"/>
    </source>
</evidence>
<dbReference type="CDD" id="cd06503">
    <property type="entry name" value="ATP-synt_Fo_b"/>
    <property type="match status" value="1"/>
</dbReference>
<evidence type="ECO:0000256" key="6">
    <source>
        <dbReference type="ARBA" id="ARBA00022989"/>
    </source>
</evidence>
<keyword evidence="5 13" id="KW-0375">Hydrogen ion transport</keyword>
<keyword evidence="15" id="KW-0175">Coiled coil</keyword>
<protein>
    <recommendedName>
        <fullName evidence="13">ATP synthase subunit b</fullName>
    </recommendedName>
    <alternativeName>
        <fullName evidence="13">ATP synthase F(0) sector subunit b</fullName>
    </alternativeName>
    <alternativeName>
        <fullName evidence="13">ATPase subunit I</fullName>
    </alternativeName>
    <alternativeName>
        <fullName evidence="13">F-type ATPase subunit b</fullName>
        <shortName evidence="13">F-ATPase subunit b</shortName>
    </alternativeName>
</protein>
<comment type="subcellular location">
    <subcellularLocation>
        <location evidence="13">Cell membrane</location>
        <topology evidence="13">Single-pass membrane protein</topology>
    </subcellularLocation>
    <subcellularLocation>
        <location evidence="12">Endomembrane system</location>
        <topology evidence="12">Single-pass membrane protein</topology>
    </subcellularLocation>
</comment>
<evidence type="ECO:0000256" key="9">
    <source>
        <dbReference type="ARBA" id="ARBA00023310"/>
    </source>
</evidence>
<dbReference type="GO" id="GO:0012505">
    <property type="term" value="C:endomembrane system"/>
    <property type="evidence" value="ECO:0007669"/>
    <property type="project" value="UniProtKB-SubCell"/>
</dbReference>
<keyword evidence="9 13" id="KW-0066">ATP synthesis</keyword>
<evidence type="ECO:0000256" key="7">
    <source>
        <dbReference type="ARBA" id="ARBA00023065"/>
    </source>
</evidence>
<feature type="signal peptide" evidence="16">
    <location>
        <begin position="1"/>
        <end position="23"/>
    </location>
</feature>
<keyword evidence="16" id="KW-0732">Signal</keyword>
<dbReference type="Pfam" id="PF00430">
    <property type="entry name" value="ATP-synt_B"/>
    <property type="match status" value="1"/>
</dbReference>
<dbReference type="InterPro" id="IPR002146">
    <property type="entry name" value="ATP_synth_b/b'su_bac/chlpt"/>
</dbReference>
<evidence type="ECO:0000256" key="13">
    <source>
        <dbReference type="HAMAP-Rule" id="MF_01398"/>
    </source>
</evidence>
<dbReference type="KEGG" id="ntn:D5366_04065"/>
<keyword evidence="6 13" id="KW-1133">Transmembrane helix</keyword>
<evidence type="ECO:0000256" key="16">
    <source>
        <dbReference type="SAM" id="SignalP"/>
    </source>
</evidence>
<dbReference type="RefSeq" id="WP_141492394.1">
    <property type="nucleotide sequence ID" value="NZ_CP032485.1"/>
</dbReference>
<evidence type="ECO:0000256" key="3">
    <source>
        <dbReference type="ARBA" id="ARBA00022547"/>
    </source>
</evidence>
<feature type="coiled-coil region" evidence="15">
    <location>
        <begin position="70"/>
        <end position="148"/>
    </location>
</feature>
<evidence type="ECO:0000256" key="8">
    <source>
        <dbReference type="ARBA" id="ARBA00023136"/>
    </source>
</evidence>
<keyword evidence="8 13" id="KW-0472">Membrane</keyword>
<organism evidence="17 18">
    <name type="scientific">Neokomagataea tanensis</name>
    <dbReference type="NCBI Taxonomy" id="661191"/>
    <lineage>
        <taxon>Bacteria</taxon>
        <taxon>Pseudomonadati</taxon>
        <taxon>Pseudomonadota</taxon>
        <taxon>Alphaproteobacteria</taxon>
        <taxon>Acetobacterales</taxon>
        <taxon>Acetobacteraceae</taxon>
        <taxon>Neokomagataea</taxon>
    </lineage>
</organism>
<dbReference type="EMBL" id="CP032485">
    <property type="protein sequence ID" value="QDH24551.1"/>
    <property type="molecule type" value="Genomic_DNA"/>
</dbReference>
<evidence type="ECO:0000256" key="12">
    <source>
        <dbReference type="ARBA" id="ARBA00037847"/>
    </source>
</evidence>
<evidence type="ECO:0000256" key="15">
    <source>
        <dbReference type="SAM" id="Coils"/>
    </source>
</evidence>
<keyword evidence="2 13" id="KW-0813">Transport</keyword>
<evidence type="ECO:0000256" key="1">
    <source>
        <dbReference type="ARBA" id="ARBA00005513"/>
    </source>
</evidence>
<reference evidence="17 18" key="1">
    <citation type="submission" date="2018-09" db="EMBL/GenBank/DDBJ databases">
        <title>The complete genome sequence of Neokomagataea tanensis NBRC 106556(T).</title>
        <authorList>
            <person name="Chua K.-O."/>
            <person name="See-Too W.-S."/>
            <person name="Hong K.-W."/>
            <person name="Yin W.-F."/>
            <person name="Chan K.-G."/>
        </authorList>
    </citation>
    <scope>NUCLEOTIDE SEQUENCE [LARGE SCALE GENOMIC DNA]</scope>
    <source>
        <strain evidence="18">AH13 \ NBRC 106556</strain>
    </source>
</reference>
<dbReference type="GO" id="GO:0045259">
    <property type="term" value="C:proton-transporting ATP synthase complex"/>
    <property type="evidence" value="ECO:0007669"/>
    <property type="project" value="UniProtKB-KW"/>
</dbReference>
<dbReference type="PANTHER" id="PTHR33445:SF1">
    <property type="entry name" value="ATP SYNTHASE SUBUNIT B"/>
    <property type="match status" value="1"/>
</dbReference>
<dbReference type="HAMAP" id="MF_01398">
    <property type="entry name" value="ATP_synth_b_bprime"/>
    <property type="match status" value="1"/>
</dbReference>
<evidence type="ECO:0000256" key="4">
    <source>
        <dbReference type="ARBA" id="ARBA00022692"/>
    </source>
</evidence>
<dbReference type="OrthoDB" id="7271837at2"/>
<accession>A0A4Y6V7D2</accession>
<feature type="chain" id="PRO_5021359838" description="ATP synthase subunit b" evidence="16">
    <location>
        <begin position="24"/>
        <end position="190"/>
    </location>
</feature>
<keyword evidence="4 13" id="KW-0812">Transmembrane</keyword>